<dbReference type="EMBL" id="PQGE01000058">
    <property type="protein sequence ID" value="POP40410.1"/>
    <property type="molecule type" value="Genomic_DNA"/>
</dbReference>
<gene>
    <name evidence="2" type="ORF">CHU32_27570</name>
    <name evidence="1" type="ORF">CHU33_27480</name>
</gene>
<evidence type="ECO:0000313" key="1">
    <source>
        <dbReference type="EMBL" id="POP40410.1"/>
    </source>
</evidence>
<dbReference type="OrthoDB" id="4297007at2"/>
<protein>
    <recommendedName>
        <fullName evidence="5">DUF4303 domain-containing protein</fullName>
    </recommendedName>
</protein>
<keyword evidence="3" id="KW-1185">Reference proteome</keyword>
<sequence>MSFVSEEELLIEVEKAANIAFCELLKNEEHFYYCSLITTGEALSPSIAAWSHEALVRYLIENNYNEGDAKFIRWSYAESPYFNFGIDYFEHVNRLFSLRPKMDYKVSKSDWDVEFNIRLKIMETAMKHLDEEGVFGAGDSRNNIIINVEVMPPDYRNTLRAMRLNPPEALSQWLVEAAEPIP</sequence>
<evidence type="ECO:0000313" key="4">
    <source>
        <dbReference type="Proteomes" id="UP000247005"/>
    </source>
</evidence>
<accession>A0A2P5GGR7</accession>
<dbReference type="RefSeq" id="WP_103678826.1">
    <property type="nucleotide sequence ID" value="NZ_PQGD01000058.1"/>
</dbReference>
<reference evidence="3 4" key="1">
    <citation type="submission" date="2018-01" db="EMBL/GenBank/DDBJ databases">
        <title>Superficieibacter electus gen. nov., sp. nov., an extended-spectrum beta-lactamase possessing member of the Enterobacteriaceae family, isolated from intensive care unit surfaces.</title>
        <authorList>
            <person name="Potter R.F."/>
            <person name="D'Souza A.W."/>
        </authorList>
    </citation>
    <scope>NUCLEOTIDE SEQUENCE [LARGE SCALE GENOMIC DNA]</scope>
    <source>
        <strain evidence="2 4">BP-1</strain>
        <strain evidence="1 3">BP-2</strain>
    </source>
</reference>
<proteinExistence type="predicted"/>
<dbReference type="InterPro" id="IPR025409">
    <property type="entry name" value="DUF4303"/>
</dbReference>
<evidence type="ECO:0000313" key="2">
    <source>
        <dbReference type="EMBL" id="POP40869.1"/>
    </source>
</evidence>
<evidence type="ECO:0008006" key="5">
    <source>
        <dbReference type="Google" id="ProtNLM"/>
    </source>
</evidence>
<evidence type="ECO:0000313" key="3">
    <source>
        <dbReference type="Proteomes" id="UP000237073"/>
    </source>
</evidence>
<name>A0A2P5GGR7_9ENTR</name>
<dbReference type="AlphaFoldDB" id="A0A2P5GGR7"/>
<dbReference type="EMBL" id="PQGD01000058">
    <property type="protein sequence ID" value="POP40869.1"/>
    <property type="molecule type" value="Genomic_DNA"/>
</dbReference>
<dbReference type="Proteomes" id="UP000237073">
    <property type="component" value="Unassembled WGS sequence"/>
</dbReference>
<dbReference type="Pfam" id="PF14136">
    <property type="entry name" value="DUF4303"/>
    <property type="match status" value="1"/>
</dbReference>
<organism evidence="2 4">
    <name type="scientific">Superficieibacter electus</name>
    <dbReference type="NCBI Taxonomy" id="2022662"/>
    <lineage>
        <taxon>Bacteria</taxon>
        <taxon>Pseudomonadati</taxon>
        <taxon>Pseudomonadota</taxon>
        <taxon>Gammaproteobacteria</taxon>
        <taxon>Enterobacterales</taxon>
        <taxon>Enterobacteriaceae</taxon>
        <taxon>Superficieibacter</taxon>
    </lineage>
</organism>
<dbReference type="Proteomes" id="UP000247005">
    <property type="component" value="Unassembled WGS sequence"/>
</dbReference>
<comment type="caution">
    <text evidence="2">The sequence shown here is derived from an EMBL/GenBank/DDBJ whole genome shotgun (WGS) entry which is preliminary data.</text>
</comment>